<feature type="domain" description="Transposase IS4-like" evidence="1">
    <location>
        <begin position="300"/>
        <end position="438"/>
    </location>
</feature>
<proteinExistence type="predicted"/>
<feature type="domain" description="Transposase InsH N-terminal" evidence="2">
    <location>
        <begin position="68"/>
        <end position="132"/>
    </location>
</feature>
<dbReference type="GO" id="GO:0006313">
    <property type="term" value="P:DNA transposition"/>
    <property type="evidence" value="ECO:0007669"/>
    <property type="project" value="InterPro"/>
</dbReference>
<dbReference type="PANTHER" id="PTHR33803:SF3">
    <property type="entry name" value="BLL1974 PROTEIN"/>
    <property type="match status" value="1"/>
</dbReference>
<evidence type="ECO:0000313" key="4">
    <source>
        <dbReference type="Proteomes" id="UP000054870"/>
    </source>
</evidence>
<dbReference type="Pfam" id="PF05598">
    <property type="entry name" value="DUF772"/>
    <property type="match status" value="1"/>
</dbReference>
<keyword evidence="4" id="KW-1185">Reference proteome</keyword>
<dbReference type="Pfam" id="PF01609">
    <property type="entry name" value="DDE_Tnp_1"/>
    <property type="match status" value="1"/>
</dbReference>
<accession>A0A158DGZ0</accession>
<dbReference type="GO" id="GO:0003677">
    <property type="term" value="F:DNA binding"/>
    <property type="evidence" value="ECO:0007669"/>
    <property type="project" value="InterPro"/>
</dbReference>
<dbReference type="PANTHER" id="PTHR33803">
    <property type="entry name" value="IS1478 TRANSPOSASE"/>
    <property type="match status" value="1"/>
</dbReference>
<dbReference type="InterPro" id="IPR008490">
    <property type="entry name" value="Transposase_InsH_N"/>
</dbReference>
<dbReference type="InterPro" id="IPR002559">
    <property type="entry name" value="Transposase_11"/>
</dbReference>
<sequence>MTDDFFRARLDQMIDLRHPLAVLAGRIPWAQIEGALAPTFARMDRQGKAVCGGDLFGTTLEIAGAGVSTAGRPRLPIRLMAALLYLKHAFNLSDEELVVRWSENVVWQYFSGQEYYTPRLPCDATQIGRFRTAIGEAGVEELLKATLDTAIKTKAVRPTEFERIIVDTTVQEKAIAHPVDSRLLEIARAKVVQAAKRVGISLKQTFVKEGKELRRKAGGYAHAKQFRRLRRAVKRQRTILGVVLREVKRKLATASSESPTTIAHLNTLLERAERIRTQQPKDKDKLYALHAPEVECIGKGKARKLYEFGVKASIAVTHRSGLMVGARSFPGNPYDGHILSAQLEQTRILLGDAGKIPKQVVVDLGFRGVDHDNPEVQIIHRGKYKSLSKQQRRWLKRRQAVDPAIGHLKSDHRMDRCWLQGQLGDALHTVLCAAGYNLRWLLRAMGRLGLRATFLCPLLLTLWVQFLDQKLLRGCAKSLPARSGAW</sequence>
<evidence type="ECO:0000313" key="3">
    <source>
        <dbReference type="EMBL" id="SAK93844.1"/>
    </source>
</evidence>
<comment type="caution">
    <text evidence="3">The sequence shown here is derived from an EMBL/GenBank/DDBJ whole genome shotgun (WGS) entry which is preliminary data.</text>
</comment>
<dbReference type="EMBL" id="FCOF02000067">
    <property type="protein sequence ID" value="SAK93844.1"/>
    <property type="molecule type" value="Genomic_DNA"/>
</dbReference>
<dbReference type="InterPro" id="IPR047710">
    <property type="entry name" value="Transpos_IS5-like"/>
</dbReference>
<evidence type="ECO:0008006" key="5">
    <source>
        <dbReference type="Google" id="ProtNLM"/>
    </source>
</evidence>
<gene>
    <name evidence="3" type="ORF">AWB75_06728</name>
</gene>
<dbReference type="AlphaFoldDB" id="A0A158DGZ0"/>
<evidence type="ECO:0000259" key="2">
    <source>
        <dbReference type="Pfam" id="PF05598"/>
    </source>
</evidence>
<name>A0A158DGZ0_9BURK</name>
<dbReference type="NCBIfam" id="NF033578">
    <property type="entry name" value="transpos_IS5_1"/>
    <property type="match status" value="1"/>
</dbReference>
<reference evidence="3" key="1">
    <citation type="submission" date="2016-01" db="EMBL/GenBank/DDBJ databases">
        <authorList>
            <person name="Peeters C."/>
        </authorList>
    </citation>
    <scope>NUCLEOTIDE SEQUENCE [LARGE SCALE GENOMIC DNA]</scope>
    <source>
        <strain evidence="3">LMG 29318</strain>
    </source>
</reference>
<evidence type="ECO:0000259" key="1">
    <source>
        <dbReference type="Pfam" id="PF01609"/>
    </source>
</evidence>
<dbReference type="GO" id="GO:0004803">
    <property type="term" value="F:transposase activity"/>
    <property type="evidence" value="ECO:0007669"/>
    <property type="project" value="InterPro"/>
</dbReference>
<dbReference type="OrthoDB" id="9762730at2"/>
<dbReference type="RefSeq" id="WP_096031712.1">
    <property type="nucleotide sequence ID" value="NZ_FCOF02000067.1"/>
</dbReference>
<protein>
    <recommendedName>
        <fullName evidence="5">Transposase</fullName>
    </recommendedName>
</protein>
<dbReference type="Proteomes" id="UP000054870">
    <property type="component" value="Unassembled WGS sequence"/>
</dbReference>
<organism evidence="3 4">
    <name type="scientific">Caballeronia catudaia</name>
    <dbReference type="NCBI Taxonomy" id="1777136"/>
    <lineage>
        <taxon>Bacteria</taxon>
        <taxon>Pseudomonadati</taxon>
        <taxon>Pseudomonadota</taxon>
        <taxon>Betaproteobacteria</taxon>
        <taxon>Burkholderiales</taxon>
        <taxon>Burkholderiaceae</taxon>
        <taxon>Caballeronia</taxon>
    </lineage>
</organism>